<evidence type="ECO:0000313" key="3">
    <source>
        <dbReference type="Proteomes" id="UP000324222"/>
    </source>
</evidence>
<feature type="region of interest" description="Disordered" evidence="1">
    <location>
        <begin position="35"/>
        <end position="59"/>
    </location>
</feature>
<organism evidence="2 3">
    <name type="scientific">Portunus trituberculatus</name>
    <name type="common">Swimming crab</name>
    <name type="synonym">Neptunus trituberculatus</name>
    <dbReference type="NCBI Taxonomy" id="210409"/>
    <lineage>
        <taxon>Eukaryota</taxon>
        <taxon>Metazoa</taxon>
        <taxon>Ecdysozoa</taxon>
        <taxon>Arthropoda</taxon>
        <taxon>Crustacea</taxon>
        <taxon>Multicrustacea</taxon>
        <taxon>Malacostraca</taxon>
        <taxon>Eumalacostraca</taxon>
        <taxon>Eucarida</taxon>
        <taxon>Decapoda</taxon>
        <taxon>Pleocyemata</taxon>
        <taxon>Brachyura</taxon>
        <taxon>Eubrachyura</taxon>
        <taxon>Portunoidea</taxon>
        <taxon>Portunidae</taxon>
        <taxon>Portuninae</taxon>
        <taxon>Portunus</taxon>
    </lineage>
</organism>
<evidence type="ECO:0000256" key="1">
    <source>
        <dbReference type="SAM" id="MobiDB-lite"/>
    </source>
</evidence>
<keyword evidence="3" id="KW-1185">Reference proteome</keyword>
<sequence>MGHCSSTLRQRWEHGRCGRSAVVGQEGWDRRWSGEMERGGTQAWADSPHQWQAPFGAEA</sequence>
<comment type="caution">
    <text evidence="2">The sequence shown here is derived from an EMBL/GenBank/DDBJ whole genome shotgun (WGS) entry which is preliminary data.</text>
</comment>
<protein>
    <submittedName>
        <fullName evidence="2">Uncharacterized protein</fullName>
    </submittedName>
</protein>
<name>A0A5B7FS75_PORTR</name>
<dbReference type="Proteomes" id="UP000324222">
    <property type="component" value="Unassembled WGS sequence"/>
</dbReference>
<dbReference type="AlphaFoldDB" id="A0A5B7FS75"/>
<gene>
    <name evidence="2" type="ORF">E2C01_040965</name>
</gene>
<accession>A0A5B7FS75</accession>
<proteinExistence type="predicted"/>
<reference evidence="2 3" key="1">
    <citation type="submission" date="2019-05" db="EMBL/GenBank/DDBJ databases">
        <title>Another draft genome of Portunus trituberculatus and its Hox gene families provides insights of decapod evolution.</title>
        <authorList>
            <person name="Jeong J.-H."/>
            <person name="Song I."/>
            <person name="Kim S."/>
            <person name="Choi T."/>
            <person name="Kim D."/>
            <person name="Ryu S."/>
            <person name="Kim W."/>
        </authorList>
    </citation>
    <scope>NUCLEOTIDE SEQUENCE [LARGE SCALE GENOMIC DNA]</scope>
    <source>
        <tissue evidence="2">Muscle</tissue>
    </source>
</reference>
<evidence type="ECO:0000313" key="2">
    <source>
        <dbReference type="EMBL" id="MPC47224.1"/>
    </source>
</evidence>
<dbReference type="EMBL" id="VSRR010007623">
    <property type="protein sequence ID" value="MPC47224.1"/>
    <property type="molecule type" value="Genomic_DNA"/>
</dbReference>